<comment type="caution">
    <text evidence="1">The sequence shown here is derived from an EMBL/GenBank/DDBJ whole genome shotgun (WGS) entry which is preliminary data.</text>
</comment>
<sequence>MSKGIVRKWVRAFKDVRMNVHDEKRSGGPSVTTEDLEKFKRTDALRIKLYLVSFLKFQETLFMELRQKHLNDLSCSHYGQVADFYENGIQKLVEQY</sequence>
<name>A0A4Y2MGC7_ARAVE</name>
<dbReference type="OrthoDB" id="8189655at2759"/>
<dbReference type="AlphaFoldDB" id="A0A4Y2MGC7"/>
<evidence type="ECO:0008006" key="3">
    <source>
        <dbReference type="Google" id="ProtNLM"/>
    </source>
</evidence>
<organism evidence="1 2">
    <name type="scientific">Araneus ventricosus</name>
    <name type="common">Orbweaver spider</name>
    <name type="synonym">Epeira ventricosa</name>
    <dbReference type="NCBI Taxonomy" id="182803"/>
    <lineage>
        <taxon>Eukaryota</taxon>
        <taxon>Metazoa</taxon>
        <taxon>Ecdysozoa</taxon>
        <taxon>Arthropoda</taxon>
        <taxon>Chelicerata</taxon>
        <taxon>Arachnida</taxon>
        <taxon>Araneae</taxon>
        <taxon>Araneomorphae</taxon>
        <taxon>Entelegynae</taxon>
        <taxon>Araneoidea</taxon>
        <taxon>Araneidae</taxon>
        <taxon>Araneus</taxon>
    </lineage>
</organism>
<evidence type="ECO:0000313" key="1">
    <source>
        <dbReference type="EMBL" id="GBN26188.1"/>
    </source>
</evidence>
<keyword evidence="2" id="KW-1185">Reference proteome</keyword>
<reference evidence="1 2" key="1">
    <citation type="journal article" date="2019" name="Sci. Rep.">
        <title>Orb-weaving spider Araneus ventricosus genome elucidates the spidroin gene catalogue.</title>
        <authorList>
            <person name="Kono N."/>
            <person name="Nakamura H."/>
            <person name="Ohtoshi R."/>
            <person name="Moran D.A.P."/>
            <person name="Shinohara A."/>
            <person name="Yoshida Y."/>
            <person name="Fujiwara M."/>
            <person name="Mori M."/>
            <person name="Tomita M."/>
            <person name="Arakawa K."/>
        </authorList>
    </citation>
    <scope>NUCLEOTIDE SEQUENCE [LARGE SCALE GENOMIC DNA]</scope>
</reference>
<dbReference type="EMBL" id="BGPR01007351">
    <property type="protein sequence ID" value="GBN26188.1"/>
    <property type="molecule type" value="Genomic_DNA"/>
</dbReference>
<evidence type="ECO:0000313" key="2">
    <source>
        <dbReference type="Proteomes" id="UP000499080"/>
    </source>
</evidence>
<gene>
    <name evidence="1" type="ORF">AVEN_110223_1</name>
</gene>
<protein>
    <recommendedName>
        <fullName evidence="3">Mos1 transposase HTH domain-containing protein</fullName>
    </recommendedName>
</protein>
<dbReference type="Proteomes" id="UP000499080">
    <property type="component" value="Unassembled WGS sequence"/>
</dbReference>
<accession>A0A4Y2MGC7</accession>
<proteinExistence type="predicted"/>